<dbReference type="Proteomes" id="UP000198324">
    <property type="component" value="Unassembled WGS sequence"/>
</dbReference>
<accession>A0A238XLM6</accession>
<feature type="region of interest" description="Disordered" evidence="1">
    <location>
        <begin position="63"/>
        <end position="92"/>
    </location>
</feature>
<sequence length="92" mass="9409">MFIEKNSAGRVSVVDTLTSVSSVLTYLQQTAEHDLSGKGKEGLALILMSAVDAVDASLAALEGERGTSGAEAPEDLPGLRTALRAPAPAQGQ</sequence>
<dbReference type="AlphaFoldDB" id="A0A238XLM6"/>
<proteinExistence type="predicted"/>
<dbReference type="RefSeq" id="WP_089270878.1">
    <property type="nucleotide sequence ID" value="NZ_FZOC01000001.1"/>
</dbReference>
<evidence type="ECO:0000256" key="1">
    <source>
        <dbReference type="SAM" id="MobiDB-lite"/>
    </source>
</evidence>
<keyword evidence="3" id="KW-1185">Reference proteome</keyword>
<organism evidence="2 3">
    <name type="scientific">Humidesulfovibrio mexicanus</name>
    <dbReference type="NCBI Taxonomy" id="147047"/>
    <lineage>
        <taxon>Bacteria</taxon>
        <taxon>Pseudomonadati</taxon>
        <taxon>Thermodesulfobacteriota</taxon>
        <taxon>Desulfovibrionia</taxon>
        <taxon>Desulfovibrionales</taxon>
        <taxon>Desulfovibrionaceae</taxon>
        <taxon>Humidesulfovibrio</taxon>
    </lineage>
</organism>
<evidence type="ECO:0000313" key="2">
    <source>
        <dbReference type="EMBL" id="SNR59488.1"/>
    </source>
</evidence>
<evidence type="ECO:0000313" key="3">
    <source>
        <dbReference type="Proteomes" id="UP000198324"/>
    </source>
</evidence>
<dbReference type="EMBL" id="FZOC01000001">
    <property type="protein sequence ID" value="SNR59488.1"/>
    <property type="molecule type" value="Genomic_DNA"/>
</dbReference>
<name>A0A238XLM6_9BACT</name>
<protein>
    <submittedName>
        <fullName evidence="2">Uncharacterized protein</fullName>
    </submittedName>
</protein>
<gene>
    <name evidence="2" type="ORF">SAMN04488503_0231</name>
</gene>
<reference evidence="2 3" key="1">
    <citation type="submission" date="2017-06" db="EMBL/GenBank/DDBJ databases">
        <authorList>
            <person name="Kim H.J."/>
            <person name="Triplett B.A."/>
        </authorList>
    </citation>
    <scope>NUCLEOTIDE SEQUENCE [LARGE SCALE GENOMIC DNA]</scope>
    <source>
        <strain evidence="2 3">DSM 13116</strain>
    </source>
</reference>